<evidence type="ECO:0000313" key="2">
    <source>
        <dbReference type="EMBL" id="UPM54844.1"/>
    </source>
</evidence>
<evidence type="ECO:0000313" key="3">
    <source>
        <dbReference type="Proteomes" id="UP000830639"/>
    </source>
</evidence>
<keyword evidence="1" id="KW-0812">Transmembrane</keyword>
<sequence>MIKIIKIFSIIAGVITVLALAGYYTLDFLFRDMCGNEITQKELSPKGDKVAYIFERNCGATTGYSYHLMDSDQKLTNKSGNTFVSDDFFKISWINNKKIQVNYPKSTETYEMDRHVNGTKIVYVSE</sequence>
<keyword evidence="3" id="KW-1185">Reference proteome</keyword>
<organism evidence="2 3">
    <name type="scientific">Gottfriedia acidiceleris</name>
    <dbReference type="NCBI Taxonomy" id="371036"/>
    <lineage>
        <taxon>Bacteria</taxon>
        <taxon>Bacillati</taxon>
        <taxon>Bacillota</taxon>
        <taxon>Bacilli</taxon>
        <taxon>Bacillales</taxon>
        <taxon>Bacillaceae</taxon>
        <taxon>Gottfriedia</taxon>
    </lineage>
</organism>
<gene>
    <name evidence="2" type="ORF">MY490_02935</name>
</gene>
<dbReference type="EMBL" id="CP096034">
    <property type="protein sequence ID" value="UPM54844.1"/>
    <property type="molecule type" value="Genomic_DNA"/>
</dbReference>
<name>A0ABY4JLW6_9BACI</name>
<keyword evidence="1" id="KW-0472">Membrane</keyword>
<proteinExistence type="predicted"/>
<reference evidence="2 3" key="1">
    <citation type="submission" date="2022-04" db="EMBL/GenBank/DDBJ databases">
        <title>Mechanism of arsenic methylation and mitigation arsenic toxicity by Bacillus sp. LH14 from an Arsenic-Contaminated Paddy Soil.</title>
        <authorList>
            <person name="Wang D."/>
        </authorList>
    </citation>
    <scope>NUCLEOTIDE SEQUENCE [LARGE SCALE GENOMIC DNA]</scope>
    <source>
        <strain evidence="2 3">LH14</strain>
    </source>
</reference>
<dbReference type="Proteomes" id="UP000830639">
    <property type="component" value="Chromosome"/>
</dbReference>
<protein>
    <submittedName>
        <fullName evidence="2">Uncharacterized protein</fullName>
    </submittedName>
</protein>
<keyword evidence="1" id="KW-1133">Transmembrane helix</keyword>
<evidence type="ECO:0000256" key="1">
    <source>
        <dbReference type="SAM" id="Phobius"/>
    </source>
</evidence>
<dbReference type="RefSeq" id="WP_248267926.1">
    <property type="nucleotide sequence ID" value="NZ_CP096034.1"/>
</dbReference>
<feature type="transmembrane region" description="Helical" evidence="1">
    <location>
        <begin position="7"/>
        <end position="26"/>
    </location>
</feature>
<accession>A0ABY4JLW6</accession>